<reference evidence="2" key="1">
    <citation type="journal article" date="2019" name="Int. J. Syst. Evol. Microbiol.">
        <title>The Global Catalogue of Microorganisms (GCM) 10K type strain sequencing project: providing services to taxonomists for standard genome sequencing and annotation.</title>
        <authorList>
            <consortium name="The Broad Institute Genomics Platform"/>
            <consortium name="The Broad Institute Genome Sequencing Center for Infectious Disease"/>
            <person name="Wu L."/>
            <person name="Ma J."/>
        </authorList>
    </citation>
    <scope>NUCLEOTIDE SEQUENCE [LARGE SCALE GENOMIC DNA]</scope>
    <source>
        <strain evidence="2">SHR3</strain>
    </source>
</reference>
<dbReference type="Proteomes" id="UP001595974">
    <property type="component" value="Unassembled WGS sequence"/>
</dbReference>
<accession>A0ABW1AVC5</accession>
<keyword evidence="2" id="KW-1185">Reference proteome</keyword>
<proteinExistence type="predicted"/>
<evidence type="ECO:0000313" key="1">
    <source>
        <dbReference type="EMBL" id="MFC5771130.1"/>
    </source>
</evidence>
<evidence type="ECO:0000313" key="2">
    <source>
        <dbReference type="Proteomes" id="UP001595974"/>
    </source>
</evidence>
<sequence>MENLNDDRFPVLIERRLKMQRSTNDDLIEIVVEIGTPYWTKPDIEAACPVAIRGCLGRVNDIRGIDPLNAMKQAISFVEIYLDRSTNSEKFFWPDGEEYSDG</sequence>
<organism evidence="1 2">
    <name type="scientific">Thauera sinica</name>
    <dbReference type="NCBI Taxonomy" id="2665146"/>
    <lineage>
        <taxon>Bacteria</taxon>
        <taxon>Pseudomonadati</taxon>
        <taxon>Pseudomonadota</taxon>
        <taxon>Betaproteobacteria</taxon>
        <taxon>Rhodocyclales</taxon>
        <taxon>Zoogloeaceae</taxon>
        <taxon>Thauera</taxon>
    </lineage>
</organism>
<comment type="caution">
    <text evidence="1">The sequence shown here is derived from an EMBL/GenBank/DDBJ whole genome shotgun (WGS) entry which is preliminary data.</text>
</comment>
<gene>
    <name evidence="1" type="ORF">ACFPTN_17260</name>
</gene>
<dbReference type="RefSeq" id="WP_157748459.1">
    <property type="nucleotide sequence ID" value="NZ_JBHSOG010000073.1"/>
</dbReference>
<name>A0ABW1AVC5_9RHOO</name>
<protein>
    <submittedName>
        <fullName evidence="1">DUF6968 family protein</fullName>
    </submittedName>
</protein>
<dbReference type="EMBL" id="JBHSOG010000073">
    <property type="protein sequence ID" value="MFC5771130.1"/>
    <property type="molecule type" value="Genomic_DNA"/>
</dbReference>